<keyword evidence="2" id="KW-1185">Reference proteome</keyword>
<name>A0AAE0WCC7_9BIVA</name>
<organism evidence="1 2">
    <name type="scientific">Potamilus streckersoni</name>
    <dbReference type="NCBI Taxonomy" id="2493646"/>
    <lineage>
        <taxon>Eukaryota</taxon>
        <taxon>Metazoa</taxon>
        <taxon>Spiralia</taxon>
        <taxon>Lophotrochozoa</taxon>
        <taxon>Mollusca</taxon>
        <taxon>Bivalvia</taxon>
        <taxon>Autobranchia</taxon>
        <taxon>Heteroconchia</taxon>
        <taxon>Palaeoheterodonta</taxon>
        <taxon>Unionida</taxon>
        <taxon>Unionoidea</taxon>
        <taxon>Unionidae</taxon>
        <taxon>Ambleminae</taxon>
        <taxon>Lampsilini</taxon>
        <taxon>Potamilus</taxon>
    </lineage>
</organism>
<comment type="caution">
    <text evidence="1">The sequence shown here is derived from an EMBL/GenBank/DDBJ whole genome shotgun (WGS) entry which is preliminary data.</text>
</comment>
<proteinExistence type="predicted"/>
<reference evidence="1" key="3">
    <citation type="submission" date="2023-05" db="EMBL/GenBank/DDBJ databases">
        <authorList>
            <person name="Smith C.H."/>
        </authorList>
    </citation>
    <scope>NUCLEOTIDE SEQUENCE</scope>
    <source>
        <strain evidence="1">CHS0354</strain>
        <tissue evidence="1">Mantle</tissue>
    </source>
</reference>
<dbReference type="Proteomes" id="UP001195483">
    <property type="component" value="Unassembled WGS sequence"/>
</dbReference>
<evidence type="ECO:0000313" key="2">
    <source>
        <dbReference type="Proteomes" id="UP001195483"/>
    </source>
</evidence>
<sequence>MGHQNQALFALQNDLDILLSRFSKPIDVTWRITAKAENSISKQRLESQSGVTYDFQSSEFISDSCQNEQSAVRRANIRSQLPLHHQSETIHVNT</sequence>
<accession>A0AAE0WCC7</accession>
<reference evidence="1" key="1">
    <citation type="journal article" date="2021" name="Genome Biol. Evol.">
        <title>A High-Quality Reference Genome for a Parasitic Bivalve with Doubly Uniparental Inheritance (Bivalvia: Unionida).</title>
        <authorList>
            <person name="Smith C.H."/>
        </authorList>
    </citation>
    <scope>NUCLEOTIDE SEQUENCE</scope>
    <source>
        <strain evidence="1">CHS0354</strain>
    </source>
</reference>
<dbReference type="AlphaFoldDB" id="A0AAE0WCC7"/>
<reference evidence="1" key="2">
    <citation type="journal article" date="2021" name="Genome Biol. Evol.">
        <title>Developing a high-quality reference genome for a parasitic bivalve with doubly uniparental inheritance (Bivalvia: Unionida).</title>
        <authorList>
            <person name="Smith C.H."/>
        </authorList>
    </citation>
    <scope>NUCLEOTIDE SEQUENCE</scope>
    <source>
        <strain evidence="1">CHS0354</strain>
        <tissue evidence="1">Mantle</tissue>
    </source>
</reference>
<protein>
    <submittedName>
        <fullName evidence="1">Uncharacterized protein</fullName>
    </submittedName>
</protein>
<evidence type="ECO:0000313" key="1">
    <source>
        <dbReference type="EMBL" id="KAK3610108.1"/>
    </source>
</evidence>
<dbReference type="EMBL" id="JAEAOA010001908">
    <property type="protein sequence ID" value="KAK3610108.1"/>
    <property type="molecule type" value="Genomic_DNA"/>
</dbReference>
<gene>
    <name evidence="1" type="ORF">CHS0354_032210</name>
</gene>